<sequence>MDGRRVDRTWTRPKGGLTTAWTGLRSSRACPARQRFHPALLLEVVRVWLYGSTKGGRYPAAQTAHFTLAAGPPVCRSRAEEHVTSMNSAIFASQETVGNRESAGQMGCEGGRAPGARTRNLRIKSRQSSCRALSYCAGMCRFGYRCHHLNRPRMTVSGAPYYMLKSIRRATSGRRRFLDRSHLCRSFISARELVLGPRPKTGTWGSGTDPGSPLVTRSPAAPRRRHQTSLRISSV</sequence>
<evidence type="ECO:0000313" key="3">
    <source>
        <dbReference type="Proteomes" id="UP000633509"/>
    </source>
</evidence>
<keyword evidence="3" id="KW-1185">Reference proteome</keyword>
<name>A0ABR9M5M4_9ACTN</name>
<organism evidence="2 3">
    <name type="scientific">Nonomuraea angiospora</name>
    <dbReference type="NCBI Taxonomy" id="46172"/>
    <lineage>
        <taxon>Bacteria</taxon>
        <taxon>Bacillati</taxon>
        <taxon>Actinomycetota</taxon>
        <taxon>Actinomycetes</taxon>
        <taxon>Streptosporangiales</taxon>
        <taxon>Streptosporangiaceae</taxon>
        <taxon>Nonomuraea</taxon>
    </lineage>
</organism>
<accession>A0ABR9M5M4</accession>
<proteinExistence type="predicted"/>
<dbReference type="EMBL" id="JADBEK010000001">
    <property type="protein sequence ID" value="MBE1588216.1"/>
    <property type="molecule type" value="Genomic_DNA"/>
</dbReference>
<gene>
    <name evidence="2" type="ORF">H4W80_006474</name>
</gene>
<evidence type="ECO:0000313" key="2">
    <source>
        <dbReference type="EMBL" id="MBE1588216.1"/>
    </source>
</evidence>
<evidence type="ECO:0000256" key="1">
    <source>
        <dbReference type="SAM" id="MobiDB-lite"/>
    </source>
</evidence>
<comment type="caution">
    <text evidence="2">The sequence shown here is derived from an EMBL/GenBank/DDBJ whole genome shotgun (WGS) entry which is preliminary data.</text>
</comment>
<protein>
    <submittedName>
        <fullName evidence="2">Uncharacterized protein</fullName>
    </submittedName>
</protein>
<dbReference type="Proteomes" id="UP000633509">
    <property type="component" value="Unassembled WGS sequence"/>
</dbReference>
<feature type="region of interest" description="Disordered" evidence="1">
    <location>
        <begin position="198"/>
        <end position="235"/>
    </location>
</feature>
<reference evidence="2 3" key="1">
    <citation type="submission" date="2020-10" db="EMBL/GenBank/DDBJ databases">
        <title>Sequencing the genomes of 1000 actinobacteria strains.</title>
        <authorList>
            <person name="Klenk H.-P."/>
        </authorList>
    </citation>
    <scope>NUCLEOTIDE SEQUENCE [LARGE SCALE GENOMIC DNA]</scope>
    <source>
        <strain evidence="2 3">DSM 43173</strain>
    </source>
</reference>